<dbReference type="InterPro" id="IPR024624">
    <property type="entry name" value="Pyridox_Oxase_Alr4036_FMN-bd"/>
</dbReference>
<dbReference type="Gene3D" id="2.30.110.10">
    <property type="entry name" value="Electron Transport, Fmn-binding Protein, Chain A"/>
    <property type="match status" value="1"/>
</dbReference>
<dbReference type="SUPFAM" id="SSF50475">
    <property type="entry name" value="FMN-binding split barrel"/>
    <property type="match status" value="1"/>
</dbReference>
<proteinExistence type="predicted"/>
<reference evidence="2 3" key="1">
    <citation type="submission" date="2018-04" db="EMBL/GenBank/DDBJ databases">
        <title>Genomic Encyclopedia of Archaeal and Bacterial Type Strains, Phase II (KMG-II): from individual species to whole genera.</title>
        <authorList>
            <person name="Goeker M."/>
        </authorList>
    </citation>
    <scope>NUCLEOTIDE SEQUENCE [LARGE SCALE GENOMIC DNA]</scope>
    <source>
        <strain evidence="2 3">DSM 18064</strain>
    </source>
</reference>
<dbReference type="EMBL" id="QAAA01000007">
    <property type="protein sequence ID" value="PTN02354.1"/>
    <property type="molecule type" value="Genomic_DNA"/>
</dbReference>
<accession>A0A2T5BSQ2</accession>
<name>A0A2T5BSQ2_9RHOB</name>
<organism evidence="2 3">
    <name type="scientific">Rhodovulum imhoffii</name>
    <dbReference type="NCBI Taxonomy" id="365340"/>
    <lineage>
        <taxon>Bacteria</taxon>
        <taxon>Pseudomonadati</taxon>
        <taxon>Pseudomonadota</taxon>
        <taxon>Alphaproteobacteria</taxon>
        <taxon>Rhodobacterales</taxon>
        <taxon>Paracoccaceae</taxon>
        <taxon>Rhodovulum</taxon>
    </lineage>
</organism>
<evidence type="ECO:0000259" key="1">
    <source>
        <dbReference type="Pfam" id="PF12766"/>
    </source>
</evidence>
<dbReference type="Proteomes" id="UP000243859">
    <property type="component" value="Unassembled WGS sequence"/>
</dbReference>
<dbReference type="GO" id="GO:0010181">
    <property type="term" value="F:FMN binding"/>
    <property type="evidence" value="ECO:0007669"/>
    <property type="project" value="InterPro"/>
</dbReference>
<dbReference type="Pfam" id="PF12766">
    <property type="entry name" value="Pyridox_oxase_2"/>
    <property type="match status" value="1"/>
</dbReference>
<dbReference type="RefSeq" id="WP_107892097.1">
    <property type="nucleotide sequence ID" value="NZ_NHSI01000024.1"/>
</dbReference>
<dbReference type="OrthoDB" id="5120525at2"/>
<evidence type="ECO:0000313" key="2">
    <source>
        <dbReference type="EMBL" id="PTN02354.1"/>
    </source>
</evidence>
<feature type="domain" description="Pyridoxamine 5'-phosphate oxidase Alr4036 family FMN-binding" evidence="1">
    <location>
        <begin position="19"/>
        <end position="101"/>
    </location>
</feature>
<dbReference type="InterPro" id="IPR012349">
    <property type="entry name" value="Split_barrel_FMN-bd"/>
</dbReference>
<dbReference type="AlphaFoldDB" id="A0A2T5BSQ2"/>
<gene>
    <name evidence="2" type="ORF">C8N32_107121</name>
</gene>
<comment type="caution">
    <text evidence="2">The sequence shown here is derived from an EMBL/GenBank/DDBJ whole genome shotgun (WGS) entry which is preliminary data.</text>
</comment>
<keyword evidence="3" id="KW-1185">Reference proteome</keyword>
<protein>
    <submittedName>
        <fullName evidence="2">Pyridoxamine 5'-phosphate oxidase-like protein</fullName>
    </submittedName>
</protein>
<evidence type="ECO:0000313" key="3">
    <source>
        <dbReference type="Proteomes" id="UP000243859"/>
    </source>
</evidence>
<sequence length="185" mass="20491">MSDPFSTLDGTLDQVWWRLERGVAEKRAAARHPVLATVGAQGAEARIVVLRRARRTLDRVEVHSDLRAAKVEELRTNPRGSLVIWEARAKLQIRLRVDFRVMEGEEIGGYWQAIPDPARSLYGGDPAPGATIRGPGCHTPGPDDSAYCVLRGTVVEIETLQLGLPHHRRALFCATDGWKGVWQAP</sequence>